<accession>A0A0F9N5A5</accession>
<reference evidence="1" key="1">
    <citation type="journal article" date="2015" name="Nature">
        <title>Complex archaea that bridge the gap between prokaryotes and eukaryotes.</title>
        <authorList>
            <person name="Spang A."/>
            <person name="Saw J.H."/>
            <person name="Jorgensen S.L."/>
            <person name="Zaremba-Niedzwiedzka K."/>
            <person name="Martijn J."/>
            <person name="Lind A.E."/>
            <person name="van Eijk R."/>
            <person name="Schleper C."/>
            <person name="Guy L."/>
            <person name="Ettema T.J."/>
        </authorList>
    </citation>
    <scope>NUCLEOTIDE SEQUENCE</scope>
</reference>
<organism evidence="1">
    <name type="scientific">marine sediment metagenome</name>
    <dbReference type="NCBI Taxonomy" id="412755"/>
    <lineage>
        <taxon>unclassified sequences</taxon>
        <taxon>metagenomes</taxon>
        <taxon>ecological metagenomes</taxon>
    </lineage>
</organism>
<name>A0A0F9N5A5_9ZZZZ</name>
<evidence type="ECO:0000313" key="1">
    <source>
        <dbReference type="EMBL" id="KKM76667.1"/>
    </source>
</evidence>
<gene>
    <name evidence="1" type="ORF">LCGC14_1377910</name>
</gene>
<dbReference type="AlphaFoldDB" id="A0A0F9N5A5"/>
<protein>
    <submittedName>
        <fullName evidence="1">Uncharacterized protein</fullName>
    </submittedName>
</protein>
<comment type="caution">
    <text evidence="1">The sequence shown here is derived from an EMBL/GenBank/DDBJ whole genome shotgun (WGS) entry which is preliminary data.</text>
</comment>
<dbReference type="EMBL" id="LAZR01008769">
    <property type="protein sequence ID" value="KKM76667.1"/>
    <property type="molecule type" value="Genomic_DNA"/>
</dbReference>
<sequence>MTSREKKRLRAHAEHEVHIVDYKIGEPVSDESGRFCLECLDCEKIILGDRTMVGAAKAISVEIAL</sequence>
<proteinExistence type="predicted"/>